<evidence type="ECO:0000313" key="1">
    <source>
        <dbReference type="EMBL" id="GBP03130.1"/>
    </source>
</evidence>
<protein>
    <submittedName>
        <fullName evidence="1">Uncharacterized protein</fullName>
    </submittedName>
</protein>
<sequence>MTFLIFPTGKEKISESDPPRTMFLGGDISFPRISCKSRDSRRNIGKHLAQYENASRAFIAVQNNLLPVPAETQEKQEEEKKRPELINRKGVVYHHENKLKSHAARSGLKGGRQSVVEQKTLKHKNFHINNINRIVEYALDWGHLGGWRANQKRETLLSAITPHCRLEDASSCGAVGMLH</sequence>
<name>A0A4C1SPL9_EUMVA</name>
<evidence type="ECO:0000313" key="2">
    <source>
        <dbReference type="Proteomes" id="UP000299102"/>
    </source>
</evidence>
<dbReference type="AlphaFoldDB" id="A0A4C1SPL9"/>
<proteinExistence type="predicted"/>
<accession>A0A4C1SPL9</accession>
<reference evidence="1 2" key="1">
    <citation type="journal article" date="2019" name="Commun. Biol.">
        <title>The bagworm genome reveals a unique fibroin gene that provides high tensile strength.</title>
        <authorList>
            <person name="Kono N."/>
            <person name="Nakamura H."/>
            <person name="Ohtoshi R."/>
            <person name="Tomita M."/>
            <person name="Numata K."/>
            <person name="Arakawa K."/>
        </authorList>
    </citation>
    <scope>NUCLEOTIDE SEQUENCE [LARGE SCALE GENOMIC DNA]</scope>
</reference>
<comment type="caution">
    <text evidence="1">The sequence shown here is derived from an EMBL/GenBank/DDBJ whole genome shotgun (WGS) entry which is preliminary data.</text>
</comment>
<dbReference type="Proteomes" id="UP000299102">
    <property type="component" value="Unassembled WGS sequence"/>
</dbReference>
<gene>
    <name evidence="1" type="ORF">EVAR_2595_1</name>
</gene>
<organism evidence="1 2">
    <name type="scientific">Eumeta variegata</name>
    <name type="common">Bagworm moth</name>
    <name type="synonym">Eumeta japonica</name>
    <dbReference type="NCBI Taxonomy" id="151549"/>
    <lineage>
        <taxon>Eukaryota</taxon>
        <taxon>Metazoa</taxon>
        <taxon>Ecdysozoa</taxon>
        <taxon>Arthropoda</taxon>
        <taxon>Hexapoda</taxon>
        <taxon>Insecta</taxon>
        <taxon>Pterygota</taxon>
        <taxon>Neoptera</taxon>
        <taxon>Endopterygota</taxon>
        <taxon>Lepidoptera</taxon>
        <taxon>Glossata</taxon>
        <taxon>Ditrysia</taxon>
        <taxon>Tineoidea</taxon>
        <taxon>Psychidae</taxon>
        <taxon>Oiketicinae</taxon>
        <taxon>Eumeta</taxon>
    </lineage>
</organism>
<dbReference type="EMBL" id="BGZK01000009">
    <property type="protein sequence ID" value="GBP03130.1"/>
    <property type="molecule type" value="Genomic_DNA"/>
</dbReference>
<keyword evidence="2" id="KW-1185">Reference proteome</keyword>